<dbReference type="STRING" id="1089455.MOPEL_029_00660"/>
<feature type="transmembrane region" description="Helical" evidence="1">
    <location>
        <begin position="40"/>
        <end position="60"/>
    </location>
</feature>
<sequence>MTDATFREDLINRLFRVPTAVSAGVLIGAIVLGLVVGGPIGAVLLGLAVVVLFGMLVLLWPDIPPVERMMRLAIALVVVAVAVVRIAPAA</sequence>
<gene>
    <name evidence="2" type="ORF">MOPEL_029_00660</name>
</gene>
<keyword evidence="1" id="KW-0472">Membrane</keyword>
<comment type="caution">
    <text evidence="2">The sequence shown here is derived from an EMBL/GenBank/DDBJ whole genome shotgun (WGS) entry which is preliminary data.</text>
</comment>
<feature type="transmembrane region" description="Helical" evidence="1">
    <location>
        <begin position="14"/>
        <end position="34"/>
    </location>
</feature>
<evidence type="ECO:0000313" key="3">
    <source>
        <dbReference type="Proteomes" id="UP000004367"/>
    </source>
</evidence>
<protein>
    <submittedName>
        <fullName evidence="2">Uncharacterized protein</fullName>
    </submittedName>
</protein>
<accession>H5UPY2</accession>
<reference evidence="2 3" key="1">
    <citation type="submission" date="2012-02" db="EMBL/GenBank/DDBJ databases">
        <title>Whole genome shotgun sequence of Mobilicoccus pelagius NBRC 104925.</title>
        <authorList>
            <person name="Yoshida Y."/>
            <person name="Hosoyama A."/>
            <person name="Tsuchikane K."/>
            <person name="Katsumata H."/>
            <person name="Yamazaki S."/>
            <person name="Fujita N."/>
        </authorList>
    </citation>
    <scope>NUCLEOTIDE SEQUENCE [LARGE SCALE GENOMIC DNA]</scope>
    <source>
        <strain evidence="2 3">NBRC 104925</strain>
    </source>
</reference>
<dbReference type="EMBL" id="BAFE01000027">
    <property type="protein sequence ID" value="GAB47787.1"/>
    <property type="molecule type" value="Genomic_DNA"/>
</dbReference>
<organism evidence="2 3">
    <name type="scientific">Mobilicoccus pelagius NBRC 104925</name>
    <dbReference type="NCBI Taxonomy" id="1089455"/>
    <lineage>
        <taxon>Bacteria</taxon>
        <taxon>Bacillati</taxon>
        <taxon>Actinomycetota</taxon>
        <taxon>Actinomycetes</taxon>
        <taxon>Micrococcales</taxon>
        <taxon>Dermatophilaceae</taxon>
        <taxon>Mobilicoccus</taxon>
    </lineage>
</organism>
<dbReference type="AlphaFoldDB" id="H5UPY2"/>
<keyword evidence="1" id="KW-1133">Transmembrane helix</keyword>
<name>H5UPY2_9MICO</name>
<keyword evidence="1" id="KW-0812">Transmembrane</keyword>
<evidence type="ECO:0000313" key="2">
    <source>
        <dbReference type="EMBL" id="GAB47787.1"/>
    </source>
</evidence>
<keyword evidence="3" id="KW-1185">Reference proteome</keyword>
<dbReference type="RefSeq" id="WP_009481685.1">
    <property type="nucleotide sequence ID" value="NZ_BAFE01000027.1"/>
</dbReference>
<proteinExistence type="predicted"/>
<feature type="transmembrane region" description="Helical" evidence="1">
    <location>
        <begin position="72"/>
        <end position="89"/>
    </location>
</feature>
<evidence type="ECO:0000256" key="1">
    <source>
        <dbReference type="SAM" id="Phobius"/>
    </source>
</evidence>
<dbReference type="Proteomes" id="UP000004367">
    <property type="component" value="Unassembled WGS sequence"/>
</dbReference>